<feature type="region of interest" description="Disordered" evidence="1">
    <location>
        <begin position="80"/>
        <end position="101"/>
    </location>
</feature>
<dbReference type="Proteomes" id="UP001597201">
    <property type="component" value="Unassembled WGS sequence"/>
</dbReference>
<name>A0ABW3Y3J1_9FLAO</name>
<comment type="caution">
    <text evidence="3">The sequence shown here is derived from an EMBL/GenBank/DDBJ whole genome shotgun (WGS) entry which is preliminary data.</text>
</comment>
<feature type="transmembrane region" description="Helical" evidence="2">
    <location>
        <begin position="6"/>
        <end position="27"/>
    </location>
</feature>
<organism evidence="3 4">
    <name type="scientific">Namhaeicola litoreus</name>
    <dbReference type="NCBI Taxonomy" id="1052145"/>
    <lineage>
        <taxon>Bacteria</taxon>
        <taxon>Pseudomonadati</taxon>
        <taxon>Bacteroidota</taxon>
        <taxon>Flavobacteriia</taxon>
        <taxon>Flavobacteriales</taxon>
        <taxon>Flavobacteriaceae</taxon>
        <taxon>Namhaeicola</taxon>
    </lineage>
</organism>
<keyword evidence="2" id="KW-1133">Transmembrane helix</keyword>
<dbReference type="RefSeq" id="WP_377179423.1">
    <property type="nucleotide sequence ID" value="NZ_JBHTMY010000003.1"/>
</dbReference>
<reference evidence="4" key="1">
    <citation type="journal article" date="2019" name="Int. J. Syst. Evol. Microbiol.">
        <title>The Global Catalogue of Microorganisms (GCM) 10K type strain sequencing project: providing services to taxonomists for standard genome sequencing and annotation.</title>
        <authorList>
            <consortium name="The Broad Institute Genomics Platform"/>
            <consortium name="The Broad Institute Genome Sequencing Center for Infectious Disease"/>
            <person name="Wu L."/>
            <person name="Ma J."/>
        </authorList>
    </citation>
    <scope>NUCLEOTIDE SEQUENCE [LARGE SCALE GENOMIC DNA]</scope>
    <source>
        <strain evidence="4">CCUG 61485</strain>
    </source>
</reference>
<evidence type="ECO:0000313" key="3">
    <source>
        <dbReference type="EMBL" id="MFD1316442.1"/>
    </source>
</evidence>
<accession>A0ABW3Y3J1</accession>
<evidence type="ECO:0000256" key="1">
    <source>
        <dbReference type="SAM" id="MobiDB-lite"/>
    </source>
</evidence>
<protein>
    <submittedName>
        <fullName evidence="3">Uncharacterized protein</fullName>
    </submittedName>
</protein>
<proteinExistence type="predicted"/>
<evidence type="ECO:0000313" key="4">
    <source>
        <dbReference type="Proteomes" id="UP001597201"/>
    </source>
</evidence>
<keyword evidence="4" id="KW-1185">Reference proteome</keyword>
<keyword evidence="2" id="KW-0812">Transmembrane</keyword>
<keyword evidence="2" id="KW-0472">Membrane</keyword>
<gene>
    <name evidence="3" type="ORF">ACFQ39_12505</name>
</gene>
<dbReference type="EMBL" id="JBHTMY010000003">
    <property type="protein sequence ID" value="MFD1316442.1"/>
    <property type="molecule type" value="Genomic_DNA"/>
</dbReference>
<evidence type="ECO:0000256" key="2">
    <source>
        <dbReference type="SAM" id="Phobius"/>
    </source>
</evidence>
<sequence>MKLLLPLSSELVIIFILSAVILLVYIWQRKKTKKINDVRKRKTPKVILKGGHTNQVKTEESKAEQKIDYPKFSSQKTGLTWGGGNVHGANAKRGEKKRFLR</sequence>